<dbReference type="AlphaFoldDB" id="A0A7L9FH31"/>
<evidence type="ECO:0000259" key="1">
    <source>
        <dbReference type="PROSITE" id="PS51740"/>
    </source>
</evidence>
<evidence type="ECO:0000313" key="3">
    <source>
        <dbReference type="Proteomes" id="UP000594121"/>
    </source>
</evidence>
<gene>
    <name evidence="2" type="ORF">IG193_00915</name>
</gene>
<dbReference type="Pfam" id="PF04014">
    <property type="entry name" value="MazE_antitoxin"/>
    <property type="match status" value="1"/>
</dbReference>
<proteinExistence type="predicted"/>
<feature type="domain" description="SpoVT-AbrB" evidence="1">
    <location>
        <begin position="2"/>
        <end position="41"/>
    </location>
</feature>
<accession>A0A7L9FH31</accession>
<dbReference type="Gene3D" id="2.10.260.10">
    <property type="match status" value="1"/>
</dbReference>
<reference evidence="2 3" key="1">
    <citation type="submission" date="2020-10" db="EMBL/GenBank/DDBJ databases">
        <title>Thermofilum lucidum 3507LT sp. nov. a novel member of Thermofilaceae family isolated from Chile hot spring, and proposal of description order Thermofilales.</title>
        <authorList>
            <person name="Zayulina K.S."/>
            <person name="Elcheninov A.G."/>
            <person name="Toshchakov S.V."/>
            <person name="Kublanov I.V."/>
        </authorList>
    </citation>
    <scope>NUCLEOTIDE SEQUENCE [LARGE SCALE GENOMIC DNA]</scope>
    <source>
        <strain evidence="2 3">3507LT</strain>
    </source>
</reference>
<organism evidence="2 3">
    <name type="scientific">Infirmifilum lucidum</name>
    <dbReference type="NCBI Taxonomy" id="2776706"/>
    <lineage>
        <taxon>Archaea</taxon>
        <taxon>Thermoproteota</taxon>
        <taxon>Thermoprotei</taxon>
        <taxon>Thermofilales</taxon>
        <taxon>Thermofilaceae</taxon>
        <taxon>Infirmifilum</taxon>
    </lineage>
</organism>
<dbReference type="InParanoid" id="A0A7L9FH31"/>
<dbReference type="InterPro" id="IPR037914">
    <property type="entry name" value="SpoVT-AbrB_sf"/>
</dbReference>
<dbReference type="Proteomes" id="UP000594121">
    <property type="component" value="Chromosome"/>
</dbReference>
<dbReference type="NCBIfam" id="TIGR01439">
    <property type="entry name" value="lp_hng_hel_AbrB"/>
    <property type="match status" value="1"/>
</dbReference>
<keyword evidence="2" id="KW-0238">DNA-binding</keyword>
<dbReference type="KEGG" id="thel:IG193_00915"/>
<keyword evidence="3" id="KW-1185">Reference proteome</keyword>
<dbReference type="InterPro" id="IPR007159">
    <property type="entry name" value="SpoVT-AbrB_dom"/>
</dbReference>
<dbReference type="SUPFAM" id="SSF89447">
    <property type="entry name" value="AbrB/MazE/MraZ-like"/>
    <property type="match status" value="1"/>
</dbReference>
<dbReference type="GeneID" id="59148413"/>
<sequence>MRIRRRVGPGGRVMIPKAVRESLGIKEGDAVVMEARDGKSS</sequence>
<protein>
    <submittedName>
        <fullName evidence="2">AbrB/MazE/SpoVT family DNA-binding domain-containing protein</fullName>
    </submittedName>
</protein>
<evidence type="ECO:0000313" key="2">
    <source>
        <dbReference type="EMBL" id="QOJ79059.1"/>
    </source>
</evidence>
<dbReference type="RefSeq" id="WP_192819031.1">
    <property type="nucleotide sequence ID" value="NZ_CP062310.1"/>
</dbReference>
<name>A0A7L9FH31_9CREN</name>
<dbReference type="GO" id="GO:0003677">
    <property type="term" value="F:DNA binding"/>
    <property type="evidence" value="ECO:0007669"/>
    <property type="project" value="UniProtKB-KW"/>
</dbReference>
<dbReference type="PROSITE" id="PS51740">
    <property type="entry name" value="SPOVT_ABRB"/>
    <property type="match status" value="1"/>
</dbReference>
<dbReference type="EMBL" id="CP062310">
    <property type="protein sequence ID" value="QOJ79059.1"/>
    <property type="molecule type" value="Genomic_DNA"/>
</dbReference>